<accession>A0A061GSA1</accession>
<organism evidence="3 4">
    <name type="scientific">Theobroma cacao</name>
    <name type="common">Cacao</name>
    <name type="synonym">Cocoa</name>
    <dbReference type="NCBI Taxonomy" id="3641"/>
    <lineage>
        <taxon>Eukaryota</taxon>
        <taxon>Viridiplantae</taxon>
        <taxon>Streptophyta</taxon>
        <taxon>Embryophyta</taxon>
        <taxon>Tracheophyta</taxon>
        <taxon>Spermatophyta</taxon>
        <taxon>Magnoliopsida</taxon>
        <taxon>eudicotyledons</taxon>
        <taxon>Gunneridae</taxon>
        <taxon>Pentapetalae</taxon>
        <taxon>rosids</taxon>
        <taxon>malvids</taxon>
        <taxon>Malvales</taxon>
        <taxon>Malvaceae</taxon>
        <taxon>Byttnerioideae</taxon>
        <taxon>Theobroma</taxon>
    </lineage>
</organism>
<dbReference type="InParanoid" id="A0A061GSA1"/>
<name>A0A061GSA1_THECC</name>
<reference evidence="3 4" key="1">
    <citation type="journal article" date="2013" name="Genome Biol.">
        <title>The genome sequence of the most widely cultivated cacao type and its use to identify candidate genes regulating pod color.</title>
        <authorList>
            <person name="Motamayor J.C."/>
            <person name="Mockaitis K."/>
            <person name="Schmutz J."/>
            <person name="Haiminen N."/>
            <person name="Iii D.L."/>
            <person name="Cornejo O."/>
            <person name="Findley S.D."/>
            <person name="Zheng P."/>
            <person name="Utro F."/>
            <person name="Royaert S."/>
            <person name="Saski C."/>
            <person name="Jenkins J."/>
            <person name="Podicheti R."/>
            <person name="Zhao M."/>
            <person name="Scheffler B.E."/>
            <person name="Stack J.C."/>
            <person name="Feltus F.A."/>
            <person name="Mustiga G.M."/>
            <person name="Amores F."/>
            <person name="Phillips W."/>
            <person name="Marelli J.P."/>
            <person name="May G.D."/>
            <person name="Shapiro H."/>
            <person name="Ma J."/>
            <person name="Bustamante C.D."/>
            <person name="Schnell R.J."/>
            <person name="Main D."/>
            <person name="Gilbert D."/>
            <person name="Parida L."/>
            <person name="Kuhn D.N."/>
        </authorList>
    </citation>
    <scope>NUCLEOTIDE SEQUENCE [LARGE SCALE GENOMIC DNA]</scope>
    <source>
        <strain evidence="4">cv. Matina 1-6</strain>
    </source>
</reference>
<evidence type="ECO:0000313" key="4">
    <source>
        <dbReference type="Proteomes" id="UP000026915"/>
    </source>
</evidence>
<dbReference type="Proteomes" id="UP000026915">
    <property type="component" value="Chromosome 9"/>
</dbReference>
<dbReference type="EMBL" id="CM001887">
    <property type="protein sequence ID" value="EOY32396.1"/>
    <property type="molecule type" value="Genomic_DNA"/>
</dbReference>
<dbReference type="InterPro" id="IPR025558">
    <property type="entry name" value="DUF4283"/>
</dbReference>
<keyword evidence="4" id="KW-1185">Reference proteome</keyword>
<protein>
    <recommendedName>
        <fullName evidence="2">DUF4283 domain-containing protein</fullName>
    </recommendedName>
</protein>
<dbReference type="PANTHER" id="PTHR31286:SF179">
    <property type="entry name" value="RNASE H TYPE-1 DOMAIN-CONTAINING PROTEIN"/>
    <property type="match status" value="1"/>
</dbReference>
<dbReference type="Pfam" id="PF14111">
    <property type="entry name" value="DUF4283"/>
    <property type="match status" value="1"/>
</dbReference>
<dbReference type="AlphaFoldDB" id="A0A061GSA1"/>
<evidence type="ECO:0000259" key="2">
    <source>
        <dbReference type="Pfam" id="PF14111"/>
    </source>
</evidence>
<dbReference type="eggNOG" id="KOG1075">
    <property type="taxonomic scope" value="Eukaryota"/>
</dbReference>
<gene>
    <name evidence="3" type="ORF">TCM_040289</name>
</gene>
<evidence type="ECO:0000313" key="3">
    <source>
        <dbReference type="EMBL" id="EOY32396.1"/>
    </source>
</evidence>
<feature type="region of interest" description="Disordered" evidence="1">
    <location>
        <begin position="282"/>
        <end position="303"/>
    </location>
</feature>
<dbReference type="OMA" id="IMADECR"/>
<dbReference type="PANTHER" id="PTHR31286">
    <property type="entry name" value="GLYCINE-RICH CELL WALL STRUCTURAL PROTEIN 1.8-LIKE"/>
    <property type="match status" value="1"/>
</dbReference>
<dbReference type="Gramene" id="EOY32396">
    <property type="protein sequence ID" value="EOY32396"/>
    <property type="gene ID" value="TCM_040289"/>
</dbReference>
<dbReference type="InterPro" id="IPR040256">
    <property type="entry name" value="At4g02000-like"/>
</dbReference>
<sequence>MILVSREPFWYKDRLAESFFEDEIATLTQPLKHSMVGKFFRMPRLNEIQAAFKGIGLVGAYKIRWLDYKHILIHLTNEHDLNRFWTRQAHLFQKSALIMIAKIVRRPLFVDEATTNGSRLGITQVCIEYECQKPPMDQVWIVTRDRATKTVIGGFTQKVEFSKLSKYCSHCYHVGHSVSTCMVLGYRPKKRSEREAGQDLTLKEKKEPVAVSNRFGVFGEMQDNDPLEQGRIEYVNSTIAKTKNAPQPRLGPTAMASQLQGDDGLMSSIKSRSKAIIAAIQSKSQATAHKQLETTTEDDDGRKQTQRIATFGVHDGLGGQMQSGRIYRMVKRG</sequence>
<feature type="domain" description="DUF4283" evidence="2">
    <location>
        <begin position="29"/>
        <end position="98"/>
    </location>
</feature>
<evidence type="ECO:0000256" key="1">
    <source>
        <dbReference type="SAM" id="MobiDB-lite"/>
    </source>
</evidence>
<proteinExistence type="predicted"/>
<dbReference type="HOGENOM" id="CLU_835233_0_0_1"/>